<evidence type="ECO:0000259" key="3">
    <source>
        <dbReference type="PROSITE" id="PS51898"/>
    </source>
</evidence>
<keyword evidence="5" id="KW-1185">Reference proteome</keyword>
<dbReference type="Pfam" id="PF00589">
    <property type="entry name" value="Phage_integrase"/>
    <property type="match status" value="1"/>
</dbReference>
<dbReference type="Proteomes" id="UP000661858">
    <property type="component" value="Unassembled WGS sequence"/>
</dbReference>
<sequence>MELSGLPPIRLHDGRHEAASLALAAGVAPKAVQAMLGHASLRMTSDTYQTVLPEMHAATASASLDLITAYRKAEQAAQLGHAPVKATENYEVQPARPERTTAKRALKRQRRRVA</sequence>
<dbReference type="InterPro" id="IPR002104">
    <property type="entry name" value="Integrase_catalytic"/>
</dbReference>
<keyword evidence="1" id="KW-0233">DNA recombination</keyword>
<reference evidence="4" key="1">
    <citation type="submission" date="2021-01" db="EMBL/GenBank/DDBJ databases">
        <title>WGS of actinomycetes isolated from Thailand.</title>
        <authorList>
            <person name="Thawai C."/>
        </authorList>
    </citation>
    <scope>NUCLEOTIDE SEQUENCE</scope>
    <source>
        <strain evidence="4">RCU-197</strain>
    </source>
</reference>
<feature type="region of interest" description="Disordered" evidence="2">
    <location>
        <begin position="88"/>
        <end position="114"/>
    </location>
</feature>
<evidence type="ECO:0000256" key="2">
    <source>
        <dbReference type="SAM" id="MobiDB-lite"/>
    </source>
</evidence>
<dbReference type="GO" id="GO:0003677">
    <property type="term" value="F:DNA binding"/>
    <property type="evidence" value="ECO:0007669"/>
    <property type="project" value="InterPro"/>
</dbReference>
<protein>
    <submittedName>
        <fullName evidence="4">Tyrosine-type recombinase/integrase</fullName>
    </submittedName>
</protein>
<accession>A0A937JQQ6</accession>
<feature type="compositionally biased region" description="Basic residues" evidence="2">
    <location>
        <begin position="102"/>
        <end position="114"/>
    </location>
</feature>
<dbReference type="AlphaFoldDB" id="A0A937JQQ6"/>
<evidence type="ECO:0000313" key="5">
    <source>
        <dbReference type="Proteomes" id="UP000661858"/>
    </source>
</evidence>
<feature type="domain" description="Tyr recombinase" evidence="3">
    <location>
        <begin position="1"/>
        <end position="61"/>
    </location>
</feature>
<dbReference type="GO" id="GO:0006310">
    <property type="term" value="P:DNA recombination"/>
    <property type="evidence" value="ECO:0007669"/>
    <property type="project" value="UniProtKB-KW"/>
</dbReference>
<dbReference type="Gene3D" id="1.10.443.10">
    <property type="entry name" value="Intergrase catalytic core"/>
    <property type="match status" value="1"/>
</dbReference>
<evidence type="ECO:0000256" key="1">
    <source>
        <dbReference type="ARBA" id="ARBA00023172"/>
    </source>
</evidence>
<comment type="caution">
    <text evidence="4">The sequence shown here is derived from an EMBL/GenBank/DDBJ whole genome shotgun (WGS) entry which is preliminary data.</text>
</comment>
<evidence type="ECO:0000313" key="4">
    <source>
        <dbReference type="EMBL" id="MBL1085661.1"/>
    </source>
</evidence>
<proteinExistence type="predicted"/>
<organism evidence="4 5">
    <name type="scientific">Streptomyces actinomycinicus</name>
    <dbReference type="NCBI Taxonomy" id="1695166"/>
    <lineage>
        <taxon>Bacteria</taxon>
        <taxon>Bacillati</taxon>
        <taxon>Actinomycetota</taxon>
        <taxon>Actinomycetes</taxon>
        <taxon>Kitasatosporales</taxon>
        <taxon>Streptomycetaceae</taxon>
        <taxon>Streptomyces</taxon>
    </lineage>
</organism>
<dbReference type="PROSITE" id="PS51898">
    <property type="entry name" value="TYR_RECOMBINASE"/>
    <property type="match status" value="1"/>
</dbReference>
<name>A0A937JQQ6_9ACTN</name>
<dbReference type="EMBL" id="JAERRK010000017">
    <property type="protein sequence ID" value="MBL1085661.1"/>
    <property type="molecule type" value="Genomic_DNA"/>
</dbReference>
<dbReference type="InterPro" id="IPR011010">
    <property type="entry name" value="DNA_brk_join_enz"/>
</dbReference>
<gene>
    <name evidence="4" type="ORF">JK359_27465</name>
</gene>
<dbReference type="InterPro" id="IPR013762">
    <property type="entry name" value="Integrase-like_cat_sf"/>
</dbReference>
<dbReference type="GO" id="GO:0015074">
    <property type="term" value="P:DNA integration"/>
    <property type="evidence" value="ECO:0007669"/>
    <property type="project" value="InterPro"/>
</dbReference>
<dbReference type="SUPFAM" id="SSF56349">
    <property type="entry name" value="DNA breaking-rejoining enzymes"/>
    <property type="match status" value="1"/>
</dbReference>